<keyword evidence="8" id="KW-1185">Reference proteome</keyword>
<feature type="domain" description="FAD-binding PCMH-type" evidence="6">
    <location>
        <begin position="36"/>
        <end position="215"/>
    </location>
</feature>
<evidence type="ECO:0000256" key="3">
    <source>
        <dbReference type="ARBA" id="ARBA00022630"/>
    </source>
</evidence>
<dbReference type="STRING" id="1391653.AKJ08_1370"/>
<dbReference type="Gene3D" id="3.30.465.10">
    <property type="match status" value="1"/>
</dbReference>
<gene>
    <name evidence="7" type="ORF">AKJ08_1370</name>
</gene>
<dbReference type="AlphaFoldDB" id="A0A0K1PBR9"/>
<dbReference type="GO" id="GO:0016491">
    <property type="term" value="F:oxidoreductase activity"/>
    <property type="evidence" value="ECO:0007669"/>
    <property type="project" value="UniProtKB-KW"/>
</dbReference>
<dbReference type="InterPro" id="IPR016171">
    <property type="entry name" value="Vanillyl_alc_oxidase_C-sub2"/>
</dbReference>
<keyword evidence="4" id="KW-0274">FAD</keyword>
<protein>
    <submittedName>
        <fullName evidence="7">Glycolate dehydrogenase</fullName>
    </submittedName>
</protein>
<evidence type="ECO:0000259" key="6">
    <source>
        <dbReference type="PROSITE" id="PS51387"/>
    </source>
</evidence>
<dbReference type="Gene3D" id="3.30.70.2190">
    <property type="match status" value="1"/>
</dbReference>
<evidence type="ECO:0000256" key="2">
    <source>
        <dbReference type="ARBA" id="ARBA00008000"/>
    </source>
</evidence>
<dbReference type="RefSeq" id="WP_050725361.1">
    <property type="nucleotide sequence ID" value="NZ_CP012332.1"/>
</dbReference>
<dbReference type="KEGG" id="vin:AKJ08_1370"/>
<dbReference type="Proteomes" id="UP000055590">
    <property type="component" value="Chromosome"/>
</dbReference>
<dbReference type="PANTHER" id="PTHR42934">
    <property type="entry name" value="GLYCOLATE OXIDASE SUBUNIT GLCD"/>
    <property type="match status" value="1"/>
</dbReference>
<organism evidence="7 8">
    <name type="scientific">Vulgatibacter incomptus</name>
    <dbReference type="NCBI Taxonomy" id="1391653"/>
    <lineage>
        <taxon>Bacteria</taxon>
        <taxon>Pseudomonadati</taxon>
        <taxon>Myxococcota</taxon>
        <taxon>Myxococcia</taxon>
        <taxon>Myxococcales</taxon>
        <taxon>Cystobacterineae</taxon>
        <taxon>Vulgatibacteraceae</taxon>
        <taxon>Vulgatibacter</taxon>
    </lineage>
</organism>
<dbReference type="Pfam" id="PF01565">
    <property type="entry name" value="FAD_binding_4"/>
    <property type="match status" value="1"/>
</dbReference>
<dbReference type="OrthoDB" id="9811557at2"/>
<name>A0A0K1PBR9_9BACT</name>
<dbReference type="InterPro" id="IPR006094">
    <property type="entry name" value="Oxid_FAD_bind_N"/>
</dbReference>
<dbReference type="PANTHER" id="PTHR42934:SF2">
    <property type="entry name" value="GLYCOLATE OXIDASE SUBUNIT GLCD"/>
    <property type="match status" value="1"/>
</dbReference>
<dbReference type="SUPFAM" id="SSF55103">
    <property type="entry name" value="FAD-linked oxidases, C-terminal domain"/>
    <property type="match status" value="1"/>
</dbReference>
<dbReference type="Gene3D" id="1.10.45.10">
    <property type="entry name" value="Vanillyl-alcohol Oxidase, Chain A, domain 4"/>
    <property type="match status" value="1"/>
</dbReference>
<accession>A0A0K1PBR9</accession>
<dbReference type="Gene3D" id="3.30.70.2740">
    <property type="match status" value="1"/>
</dbReference>
<dbReference type="InterPro" id="IPR016169">
    <property type="entry name" value="FAD-bd_PCMH_sub2"/>
</dbReference>
<reference evidence="7 8" key="1">
    <citation type="submission" date="2015-08" db="EMBL/GenBank/DDBJ databases">
        <authorList>
            <person name="Babu N.S."/>
            <person name="Beckwith C.J."/>
            <person name="Beseler K.G."/>
            <person name="Brison A."/>
            <person name="Carone J.V."/>
            <person name="Caskin T.P."/>
            <person name="Diamond M."/>
            <person name="Durham M.E."/>
            <person name="Foxe J.M."/>
            <person name="Go M."/>
            <person name="Henderson B.A."/>
            <person name="Jones I.B."/>
            <person name="McGettigan J.A."/>
            <person name="Micheletti S.J."/>
            <person name="Nasrallah M.E."/>
            <person name="Ortiz D."/>
            <person name="Piller C.R."/>
            <person name="Privatt S.R."/>
            <person name="Schneider S.L."/>
            <person name="Sharp S."/>
            <person name="Smith T.C."/>
            <person name="Stanton J.D."/>
            <person name="Ullery H.E."/>
            <person name="Wilson R.J."/>
            <person name="Serrano M.G."/>
            <person name="Buck G."/>
            <person name="Lee V."/>
            <person name="Wang Y."/>
            <person name="Carvalho R."/>
            <person name="Voegtly L."/>
            <person name="Shi R."/>
            <person name="Duckworth R."/>
            <person name="Johnson A."/>
            <person name="Loviza R."/>
            <person name="Walstead R."/>
            <person name="Shah Z."/>
            <person name="Kiflezghi M."/>
            <person name="Wade K."/>
            <person name="Ball S.L."/>
            <person name="Bradley K.W."/>
            <person name="Asai D.J."/>
            <person name="Bowman C.A."/>
            <person name="Russell D.A."/>
            <person name="Pope W.H."/>
            <person name="Jacobs-Sera D."/>
            <person name="Hendrix R.W."/>
            <person name="Hatfull G.F."/>
        </authorList>
    </citation>
    <scope>NUCLEOTIDE SEQUENCE [LARGE SCALE GENOMIC DNA]</scope>
    <source>
        <strain evidence="7 8">DSM 27710</strain>
    </source>
</reference>
<dbReference type="InterPro" id="IPR036318">
    <property type="entry name" value="FAD-bd_PCMH-like_sf"/>
</dbReference>
<dbReference type="FunFam" id="3.30.70.2740:FF:000001">
    <property type="entry name" value="D-lactate dehydrogenase mitochondrial"/>
    <property type="match status" value="1"/>
</dbReference>
<dbReference type="GO" id="GO:0071949">
    <property type="term" value="F:FAD binding"/>
    <property type="evidence" value="ECO:0007669"/>
    <property type="project" value="InterPro"/>
</dbReference>
<evidence type="ECO:0000256" key="4">
    <source>
        <dbReference type="ARBA" id="ARBA00022827"/>
    </source>
</evidence>
<proteinExistence type="inferred from homology"/>
<dbReference type="PROSITE" id="PS51387">
    <property type="entry name" value="FAD_PCMH"/>
    <property type="match status" value="1"/>
</dbReference>
<dbReference type="Pfam" id="PF02913">
    <property type="entry name" value="FAD-oxidase_C"/>
    <property type="match status" value="1"/>
</dbReference>
<keyword evidence="3" id="KW-0285">Flavoprotein</keyword>
<dbReference type="SUPFAM" id="SSF56176">
    <property type="entry name" value="FAD-binding/transporter-associated domain-like"/>
    <property type="match status" value="1"/>
</dbReference>
<comment type="cofactor">
    <cofactor evidence="1">
        <name>FAD</name>
        <dbReference type="ChEBI" id="CHEBI:57692"/>
    </cofactor>
</comment>
<dbReference type="Gene3D" id="3.30.43.10">
    <property type="entry name" value="Uridine Diphospho-n-acetylenolpyruvylglucosamine Reductase, domain 2"/>
    <property type="match status" value="1"/>
</dbReference>
<evidence type="ECO:0000313" key="8">
    <source>
        <dbReference type="Proteomes" id="UP000055590"/>
    </source>
</evidence>
<dbReference type="FunFam" id="1.10.45.10:FF:000001">
    <property type="entry name" value="D-lactate dehydrogenase mitochondrial"/>
    <property type="match status" value="1"/>
</dbReference>
<comment type="similarity">
    <text evidence="2">Belongs to the FAD-binding oxidoreductase/transferase type 4 family.</text>
</comment>
<keyword evidence="5" id="KW-0560">Oxidoreductase</keyword>
<evidence type="ECO:0000313" key="7">
    <source>
        <dbReference type="EMBL" id="AKU90983.1"/>
    </source>
</evidence>
<dbReference type="InterPro" id="IPR004113">
    <property type="entry name" value="FAD-bd_oxidored_4_C"/>
</dbReference>
<dbReference type="InterPro" id="IPR016167">
    <property type="entry name" value="FAD-bd_PCMH_sub1"/>
</dbReference>
<evidence type="ECO:0000256" key="1">
    <source>
        <dbReference type="ARBA" id="ARBA00001974"/>
    </source>
</evidence>
<dbReference type="InterPro" id="IPR051914">
    <property type="entry name" value="FAD-linked_OxidoTrans_Type4"/>
</dbReference>
<dbReference type="InterPro" id="IPR016166">
    <property type="entry name" value="FAD-bd_PCMH"/>
</dbReference>
<sequence length="457" mass="48717">MDPRWSELSARIGAEKVRPWDPETLGAYARDESGLGAHAPAAVVFPSSTEDVAEVMRFASAHRIPVTPCAARTGKSGGSLPLPGGIALSMERMNRILELSREDLTLVVQPGCVTGQVMAAAEEAGLFYPPDPNSWETCSIGGNVAENAGGPRALKYGVTRDYVLGLEAVLPSGEVVRTGKRTIKGVAGYDLTALLVGSEGTLAVITEITLRLVPLPREIRTALCIFPDEGSAARAVAGILGAGILPRTLELFDDCSIDASSRKGPYRFPDGARSAILAETDGDEGEAVMRQLERLGGIALESGAIDVLVAQTETQRRDLWATRRRVSEALRLLHPLKVSEDIVVPRSRIPEAVERLKALGRTHGLTVATYGHAGDGNLHANVLFDREEERPRVNACVDDVIRVALDLGGTITGEHGVGLAKRDFLPLEQGEGLIGLQRALKGVFDPLGILNPGKIFL</sequence>
<dbReference type="InterPro" id="IPR016164">
    <property type="entry name" value="FAD-linked_Oxase-like_C"/>
</dbReference>
<dbReference type="EMBL" id="CP012332">
    <property type="protein sequence ID" value="AKU90983.1"/>
    <property type="molecule type" value="Genomic_DNA"/>
</dbReference>
<evidence type="ECO:0000256" key="5">
    <source>
        <dbReference type="ARBA" id="ARBA00023002"/>
    </source>
</evidence>